<reference evidence="2" key="1">
    <citation type="journal article" date="2020" name="mSystems">
        <title>Genome- and Community-Level Interaction Insights into Carbon Utilization and Element Cycling Functions of Hydrothermarchaeota in Hydrothermal Sediment.</title>
        <authorList>
            <person name="Zhou Z."/>
            <person name="Liu Y."/>
            <person name="Xu W."/>
            <person name="Pan J."/>
            <person name="Luo Z.H."/>
            <person name="Li M."/>
        </authorList>
    </citation>
    <scope>NUCLEOTIDE SEQUENCE [LARGE SCALE GENOMIC DNA]</scope>
    <source>
        <strain evidence="2">SpSt-246</strain>
    </source>
</reference>
<evidence type="ECO:0000259" key="1">
    <source>
        <dbReference type="Pfam" id="PF13601"/>
    </source>
</evidence>
<sequence length="96" mass="10602">MALDPLIHQETRLRLMALLAALGEEAEVEFSWLKNALGLTEGNLASHLQKLEEAGYVAVRKGFVGRRPKTWVRLTPKGRAAYLAHREALLAILQGG</sequence>
<dbReference type="AlphaFoldDB" id="A0A7C2C3T4"/>
<protein>
    <submittedName>
        <fullName evidence="2">ArsR family transcriptional regulator</fullName>
    </submittedName>
</protein>
<dbReference type="EMBL" id="DSKL01000392">
    <property type="protein sequence ID" value="HEH83254.1"/>
    <property type="molecule type" value="Genomic_DNA"/>
</dbReference>
<dbReference type="SUPFAM" id="SSF46785">
    <property type="entry name" value="Winged helix' DNA-binding domain"/>
    <property type="match status" value="1"/>
</dbReference>
<accession>A0A7C2C3T4</accession>
<organism evidence="2">
    <name type="scientific">Thermus islandicus</name>
    <dbReference type="NCBI Taxonomy" id="540988"/>
    <lineage>
        <taxon>Bacteria</taxon>
        <taxon>Thermotogati</taxon>
        <taxon>Deinococcota</taxon>
        <taxon>Deinococci</taxon>
        <taxon>Thermales</taxon>
        <taxon>Thermaceae</taxon>
        <taxon>Thermus</taxon>
    </lineage>
</organism>
<dbReference type="Pfam" id="PF13601">
    <property type="entry name" value="HTH_34"/>
    <property type="match status" value="1"/>
</dbReference>
<dbReference type="InterPro" id="IPR027395">
    <property type="entry name" value="WH_DNA-bd_dom"/>
</dbReference>
<comment type="caution">
    <text evidence="2">The sequence shown here is derived from an EMBL/GenBank/DDBJ whole genome shotgun (WGS) entry which is preliminary data.</text>
</comment>
<dbReference type="InterPro" id="IPR036390">
    <property type="entry name" value="WH_DNA-bd_sf"/>
</dbReference>
<dbReference type="InterPro" id="IPR036388">
    <property type="entry name" value="WH-like_DNA-bd_sf"/>
</dbReference>
<dbReference type="PANTHER" id="PTHR37318:SF1">
    <property type="entry name" value="BSL7504 PROTEIN"/>
    <property type="match status" value="1"/>
</dbReference>
<gene>
    <name evidence="2" type="ORF">ENP73_09945</name>
</gene>
<name>A0A7C2C3T4_9DEIN</name>
<dbReference type="Gene3D" id="1.10.10.10">
    <property type="entry name" value="Winged helix-like DNA-binding domain superfamily/Winged helix DNA-binding domain"/>
    <property type="match status" value="1"/>
</dbReference>
<feature type="domain" description="Winged helix DNA-binding" evidence="1">
    <location>
        <begin position="12"/>
        <end position="92"/>
    </location>
</feature>
<evidence type="ECO:0000313" key="2">
    <source>
        <dbReference type="EMBL" id="HEH83254.1"/>
    </source>
</evidence>
<dbReference type="PANTHER" id="PTHR37318">
    <property type="entry name" value="BSL7504 PROTEIN"/>
    <property type="match status" value="1"/>
</dbReference>
<proteinExistence type="predicted"/>